<evidence type="ECO:0000313" key="2">
    <source>
        <dbReference type="EMBL" id="UWN66782.1"/>
    </source>
</evidence>
<evidence type="ECO:0000259" key="1">
    <source>
        <dbReference type="Pfam" id="PF08878"/>
    </source>
</evidence>
<feature type="domain" description="Anti-bacteriophage protein A/HamA C-terminal" evidence="1">
    <location>
        <begin position="2"/>
        <end position="253"/>
    </location>
</feature>
<name>A0ABY5VAX9_9BACT</name>
<evidence type="ECO:0000313" key="3">
    <source>
        <dbReference type="Proteomes" id="UP001058267"/>
    </source>
</evidence>
<dbReference type="Pfam" id="PF08878">
    <property type="entry name" value="HamA"/>
    <property type="match status" value="1"/>
</dbReference>
<dbReference type="EMBL" id="CP102252">
    <property type="protein sequence ID" value="UWN66782.1"/>
    <property type="molecule type" value="Genomic_DNA"/>
</dbReference>
<accession>A0ABY5VAX9</accession>
<dbReference type="Proteomes" id="UP001058267">
    <property type="component" value="Chromosome"/>
</dbReference>
<sequence>MEYIDSRIVDYAIPKKEIDEARSDLNKTGSTRKIIQLRKKAENLFTDLNKTGEGGEILLYILTQDILKLPQLISKMSLKTSTKMHYQGADGVHFQYNSITGNLELYWAEAKMYQDLNVAVANCFDSLKGFLLDPKGCTSTQERDIDLITSNIHQNINDEAIENILVGYFDKDKEQSNHLVYKGVCFIGFDFDKYPSDTDITKTTEYVRNAILTEYEKWHNTIGQKIKDHENLDKKEIHVFLMPFPSVDDFRKYYLQTIK</sequence>
<keyword evidence="3" id="KW-1185">Reference proteome</keyword>
<protein>
    <submittedName>
        <fullName evidence="2">DUF1837 domain-containing protein</fullName>
    </submittedName>
</protein>
<organism evidence="2 3">
    <name type="scientific">Alistipes senegalensis JC50</name>
    <dbReference type="NCBI Taxonomy" id="1033732"/>
    <lineage>
        <taxon>Bacteria</taxon>
        <taxon>Pseudomonadati</taxon>
        <taxon>Bacteroidota</taxon>
        <taxon>Bacteroidia</taxon>
        <taxon>Bacteroidales</taxon>
        <taxon>Rikenellaceae</taxon>
        <taxon>Alistipes</taxon>
    </lineage>
</organism>
<proteinExistence type="predicted"/>
<dbReference type="InterPro" id="IPR014976">
    <property type="entry name" value="AbpA_HamA_C"/>
</dbReference>
<gene>
    <name evidence="2" type="ORF">NQ519_09665</name>
</gene>
<dbReference type="RefSeq" id="WP_259810595.1">
    <property type="nucleotide sequence ID" value="NZ_CP102252.1"/>
</dbReference>
<reference evidence="2" key="1">
    <citation type="journal article" date="2022" name="Cell">
        <title>Design, construction, and in vivo augmentation of a complex gut microbiome.</title>
        <authorList>
            <person name="Cheng A.G."/>
            <person name="Ho P.Y."/>
            <person name="Aranda-Diaz A."/>
            <person name="Jain S."/>
            <person name="Yu F.B."/>
            <person name="Meng X."/>
            <person name="Wang M."/>
            <person name="Iakiviak M."/>
            <person name="Nagashima K."/>
            <person name="Zhao A."/>
            <person name="Murugkar P."/>
            <person name="Patil A."/>
            <person name="Atabakhsh K."/>
            <person name="Weakley A."/>
            <person name="Yan J."/>
            <person name="Brumbaugh A.R."/>
            <person name="Higginbottom S."/>
            <person name="Dimas A."/>
            <person name="Shiver A.L."/>
            <person name="Deutschbauer A."/>
            <person name="Neff N."/>
            <person name="Sonnenburg J.L."/>
            <person name="Huang K.C."/>
            <person name="Fischbach M.A."/>
        </authorList>
    </citation>
    <scope>NUCLEOTIDE SEQUENCE</scope>
    <source>
        <strain evidence="2">JC50</strain>
    </source>
</reference>